<feature type="compositionally biased region" description="Basic and acidic residues" evidence="1">
    <location>
        <begin position="1"/>
        <end position="13"/>
    </location>
</feature>
<reference evidence="2 3" key="1">
    <citation type="journal article" date="2024" name="G3 (Bethesda)">
        <title>Genome assembly of Hibiscus sabdariffa L. provides insights into metabolisms of medicinal natural products.</title>
        <authorList>
            <person name="Kim T."/>
        </authorList>
    </citation>
    <scope>NUCLEOTIDE SEQUENCE [LARGE SCALE GENOMIC DNA]</scope>
    <source>
        <strain evidence="2">TK-2024</strain>
        <tissue evidence="2">Old leaves</tissue>
    </source>
</reference>
<proteinExistence type="predicted"/>
<evidence type="ECO:0000256" key="1">
    <source>
        <dbReference type="SAM" id="MobiDB-lite"/>
    </source>
</evidence>
<feature type="region of interest" description="Disordered" evidence="1">
    <location>
        <begin position="1"/>
        <end position="25"/>
    </location>
</feature>
<dbReference type="Proteomes" id="UP001396334">
    <property type="component" value="Unassembled WGS sequence"/>
</dbReference>
<evidence type="ECO:0000313" key="3">
    <source>
        <dbReference type="Proteomes" id="UP001396334"/>
    </source>
</evidence>
<gene>
    <name evidence="2" type="ORF">V6N11_023072</name>
</gene>
<accession>A0ABR2TL48</accession>
<feature type="region of interest" description="Disordered" evidence="1">
    <location>
        <begin position="49"/>
        <end position="69"/>
    </location>
</feature>
<protein>
    <submittedName>
        <fullName evidence="2">Uncharacterized protein</fullName>
    </submittedName>
</protein>
<dbReference type="EMBL" id="JBBPBN010000005">
    <property type="protein sequence ID" value="KAK9038187.1"/>
    <property type="molecule type" value="Genomic_DNA"/>
</dbReference>
<evidence type="ECO:0000313" key="2">
    <source>
        <dbReference type="EMBL" id="KAK9038187.1"/>
    </source>
</evidence>
<organism evidence="2 3">
    <name type="scientific">Hibiscus sabdariffa</name>
    <name type="common">roselle</name>
    <dbReference type="NCBI Taxonomy" id="183260"/>
    <lineage>
        <taxon>Eukaryota</taxon>
        <taxon>Viridiplantae</taxon>
        <taxon>Streptophyta</taxon>
        <taxon>Embryophyta</taxon>
        <taxon>Tracheophyta</taxon>
        <taxon>Spermatophyta</taxon>
        <taxon>Magnoliopsida</taxon>
        <taxon>eudicotyledons</taxon>
        <taxon>Gunneridae</taxon>
        <taxon>Pentapetalae</taxon>
        <taxon>rosids</taxon>
        <taxon>malvids</taxon>
        <taxon>Malvales</taxon>
        <taxon>Malvaceae</taxon>
        <taxon>Malvoideae</taxon>
        <taxon>Hibiscus</taxon>
    </lineage>
</organism>
<name>A0ABR2TL48_9ROSI</name>
<sequence length="106" mass="11943">MKSKNESGTETRRLTRRMRRRERASSTTFHLITGRMPFILARDLDDLDDEEEEALASSKGPERTDGVPREACLSEEEDATVSNEMVQNHRHKRGLAIGIAAGDTDD</sequence>
<keyword evidence="3" id="KW-1185">Reference proteome</keyword>
<comment type="caution">
    <text evidence="2">The sequence shown here is derived from an EMBL/GenBank/DDBJ whole genome shotgun (WGS) entry which is preliminary data.</text>
</comment>